<organism evidence="3 4">
    <name type="scientific">Candidatus Desantisbacteria bacterium CG_4_10_14_0_8_um_filter_48_22</name>
    <dbReference type="NCBI Taxonomy" id="1974543"/>
    <lineage>
        <taxon>Bacteria</taxon>
        <taxon>Candidatus Desantisiibacteriota</taxon>
    </lineage>
</organism>
<dbReference type="Gene3D" id="3.40.50.12140">
    <property type="entry name" value="Domain of unknown function DUF4159"/>
    <property type="match status" value="2"/>
</dbReference>
<dbReference type="Proteomes" id="UP000229307">
    <property type="component" value="Unassembled WGS sequence"/>
</dbReference>
<evidence type="ECO:0000313" key="4">
    <source>
        <dbReference type="Proteomes" id="UP000229307"/>
    </source>
</evidence>
<feature type="chain" id="PRO_5014973726" description="DUF4159 domain-containing protein" evidence="1">
    <location>
        <begin position="21"/>
        <end position="492"/>
    </location>
</feature>
<protein>
    <recommendedName>
        <fullName evidence="2">DUF4159 domain-containing protein</fullName>
    </recommendedName>
</protein>
<dbReference type="EMBL" id="PFMR01000150">
    <property type="protein sequence ID" value="PIZ16998.1"/>
    <property type="molecule type" value="Genomic_DNA"/>
</dbReference>
<feature type="domain" description="DUF4159" evidence="2">
    <location>
        <begin position="298"/>
        <end position="490"/>
    </location>
</feature>
<dbReference type="InterPro" id="IPR025297">
    <property type="entry name" value="DUF4159"/>
</dbReference>
<dbReference type="Pfam" id="PF13709">
    <property type="entry name" value="DUF4159"/>
    <property type="match status" value="2"/>
</dbReference>
<name>A0A2M7SBY5_9BACT</name>
<feature type="domain" description="DUF4159" evidence="2">
    <location>
        <begin position="70"/>
        <end position="270"/>
    </location>
</feature>
<dbReference type="AlphaFoldDB" id="A0A2M7SBY5"/>
<reference evidence="4" key="1">
    <citation type="submission" date="2017-09" db="EMBL/GenBank/DDBJ databases">
        <title>Depth-based differentiation of microbial function through sediment-hosted aquifers and enrichment of novel symbionts in the deep terrestrial subsurface.</title>
        <authorList>
            <person name="Probst A.J."/>
            <person name="Ladd B."/>
            <person name="Jarett J.K."/>
            <person name="Geller-Mcgrath D.E."/>
            <person name="Sieber C.M.K."/>
            <person name="Emerson J.B."/>
            <person name="Anantharaman K."/>
            <person name="Thomas B.C."/>
            <person name="Malmstrom R."/>
            <person name="Stieglmeier M."/>
            <person name="Klingl A."/>
            <person name="Woyke T."/>
            <person name="Ryan C.M."/>
            <person name="Banfield J.F."/>
        </authorList>
    </citation>
    <scope>NUCLEOTIDE SEQUENCE [LARGE SCALE GENOMIC DNA]</scope>
</reference>
<sequence>MKHFVICFLLFGSVVSAAYAANPTVHGLPPPAKPQRVSAAEGFPPLPLPVVPMRRSEQKRPPQPLALATKVKYGTGEQWRGTIADLKQLLAYASPRLNISYTTNEMSLKEFSFDPKVLPVMYFTGHQRFRFSSDEIEKMRQYLANGGTIIGNACCGNVIFSASFKDEMQKILPDRPMVVLPPDHPIYASYYTIEKVNYRKPEPGQSAADAPVIQAAPNFEGINVGCRTAVILSKADISAGWDELIVPTAEFLIEPDDALKLGTNLMAYCLAFHQAAQQYTKTPVYEDVEREKGGEFIFAQVMHGGDWDPHAGAVSRFIQKMKESTSSDAKLRRVKVDLASADLFSYPFLYMTGHYDFKFTSQEISNLASYLKKGGFLFANACCGSADFDIAFKREMKRVLPGFEMKALGTSHSIFDSFYTIQKVAYTQKVELASPGFSSPYLEGIDIEGGTAVVYSPYGLVWDEQVRPYSLAVMPEDSLRLGINTVVFALSH</sequence>
<evidence type="ECO:0000313" key="3">
    <source>
        <dbReference type="EMBL" id="PIZ16998.1"/>
    </source>
</evidence>
<accession>A0A2M7SBY5</accession>
<keyword evidence="1" id="KW-0732">Signal</keyword>
<feature type="signal peptide" evidence="1">
    <location>
        <begin position="1"/>
        <end position="20"/>
    </location>
</feature>
<evidence type="ECO:0000259" key="2">
    <source>
        <dbReference type="Pfam" id="PF13709"/>
    </source>
</evidence>
<comment type="caution">
    <text evidence="3">The sequence shown here is derived from an EMBL/GenBank/DDBJ whole genome shotgun (WGS) entry which is preliminary data.</text>
</comment>
<proteinExistence type="predicted"/>
<evidence type="ECO:0000256" key="1">
    <source>
        <dbReference type="SAM" id="SignalP"/>
    </source>
</evidence>
<gene>
    <name evidence="3" type="ORF">COY52_05560</name>
</gene>